<keyword evidence="7 11" id="KW-0067">ATP-binding</keyword>
<evidence type="ECO:0000256" key="8">
    <source>
        <dbReference type="ARBA" id="ARBA00022967"/>
    </source>
</evidence>
<feature type="transmembrane region" description="Helical" evidence="11">
    <location>
        <begin position="102"/>
        <end position="119"/>
    </location>
</feature>
<evidence type="ECO:0000256" key="7">
    <source>
        <dbReference type="ARBA" id="ARBA00022840"/>
    </source>
</evidence>
<dbReference type="InterPro" id="IPR001757">
    <property type="entry name" value="P_typ_ATPase"/>
</dbReference>
<gene>
    <name evidence="13" type="ORF">CLV58_104224</name>
</gene>
<dbReference type="SFLD" id="SFLDF00027">
    <property type="entry name" value="p-type_atpase"/>
    <property type="match status" value="1"/>
</dbReference>
<evidence type="ECO:0000259" key="12">
    <source>
        <dbReference type="PROSITE" id="PS50846"/>
    </source>
</evidence>
<dbReference type="NCBIfam" id="TIGR01525">
    <property type="entry name" value="ATPase-IB_hvy"/>
    <property type="match status" value="1"/>
</dbReference>
<evidence type="ECO:0000256" key="2">
    <source>
        <dbReference type="ARBA" id="ARBA00006024"/>
    </source>
</evidence>
<dbReference type="FunFam" id="2.70.150.10:FF:000020">
    <property type="entry name" value="Copper-exporting P-type ATPase A"/>
    <property type="match status" value="1"/>
</dbReference>
<keyword evidence="5 11" id="KW-0479">Metal-binding</keyword>
<dbReference type="SUPFAM" id="SSF81665">
    <property type="entry name" value="Calcium ATPase, transmembrane domain M"/>
    <property type="match status" value="1"/>
</dbReference>
<dbReference type="Pfam" id="PF00403">
    <property type="entry name" value="HMA"/>
    <property type="match status" value="1"/>
</dbReference>
<evidence type="ECO:0000313" key="13">
    <source>
        <dbReference type="EMBL" id="PRY43093.1"/>
    </source>
</evidence>
<dbReference type="InterPro" id="IPR023299">
    <property type="entry name" value="ATPase_P-typ_cyto_dom_N"/>
</dbReference>
<dbReference type="InterPro" id="IPR018303">
    <property type="entry name" value="ATPase_P-typ_P_site"/>
</dbReference>
<dbReference type="PRINTS" id="PR00119">
    <property type="entry name" value="CATATPASE"/>
</dbReference>
<dbReference type="InterPro" id="IPR059000">
    <property type="entry name" value="ATPase_P-type_domA"/>
</dbReference>
<dbReference type="InterPro" id="IPR017969">
    <property type="entry name" value="Heavy-metal-associated_CS"/>
</dbReference>
<evidence type="ECO:0000256" key="1">
    <source>
        <dbReference type="ARBA" id="ARBA00004651"/>
    </source>
</evidence>
<dbReference type="NCBIfam" id="TIGR01494">
    <property type="entry name" value="ATPase_P-type"/>
    <property type="match status" value="1"/>
</dbReference>
<dbReference type="SUPFAM" id="SSF56784">
    <property type="entry name" value="HAD-like"/>
    <property type="match status" value="1"/>
</dbReference>
<dbReference type="Gene3D" id="3.40.1110.10">
    <property type="entry name" value="Calcium-transporting ATPase, cytoplasmic domain N"/>
    <property type="match status" value="1"/>
</dbReference>
<dbReference type="GO" id="GO:0005524">
    <property type="term" value="F:ATP binding"/>
    <property type="evidence" value="ECO:0007669"/>
    <property type="project" value="UniProtKB-UniRule"/>
</dbReference>
<dbReference type="Gene3D" id="3.30.70.100">
    <property type="match status" value="1"/>
</dbReference>
<dbReference type="GO" id="GO:0005886">
    <property type="term" value="C:plasma membrane"/>
    <property type="evidence" value="ECO:0007669"/>
    <property type="project" value="UniProtKB-SubCell"/>
</dbReference>
<dbReference type="InterPro" id="IPR036412">
    <property type="entry name" value="HAD-like_sf"/>
</dbReference>
<dbReference type="InterPro" id="IPR044492">
    <property type="entry name" value="P_typ_ATPase_HD_dom"/>
</dbReference>
<dbReference type="Proteomes" id="UP000238375">
    <property type="component" value="Unassembled WGS sequence"/>
</dbReference>
<evidence type="ECO:0000256" key="4">
    <source>
        <dbReference type="ARBA" id="ARBA00022692"/>
    </source>
</evidence>
<dbReference type="NCBIfam" id="TIGR01511">
    <property type="entry name" value="ATPase-IB1_Cu"/>
    <property type="match status" value="1"/>
</dbReference>
<evidence type="ECO:0000256" key="6">
    <source>
        <dbReference type="ARBA" id="ARBA00022741"/>
    </source>
</evidence>
<dbReference type="FunFam" id="3.30.70.100:FF:000001">
    <property type="entry name" value="ATPase copper transporting beta"/>
    <property type="match status" value="1"/>
</dbReference>
<evidence type="ECO:0000313" key="14">
    <source>
        <dbReference type="Proteomes" id="UP000238375"/>
    </source>
</evidence>
<feature type="transmembrane region" description="Helical" evidence="11">
    <location>
        <begin position="694"/>
        <end position="713"/>
    </location>
</feature>
<dbReference type="PANTHER" id="PTHR43520:SF8">
    <property type="entry name" value="P-TYPE CU(+) TRANSPORTER"/>
    <property type="match status" value="1"/>
</dbReference>
<dbReference type="InterPro" id="IPR036163">
    <property type="entry name" value="HMA_dom_sf"/>
</dbReference>
<dbReference type="SFLD" id="SFLDG00002">
    <property type="entry name" value="C1.7:_P-type_atpase_like"/>
    <property type="match status" value="1"/>
</dbReference>
<dbReference type="SUPFAM" id="SSF81653">
    <property type="entry name" value="Calcium ATPase, transduction domain A"/>
    <property type="match status" value="1"/>
</dbReference>
<accession>A0A2T0TBQ0</accession>
<evidence type="ECO:0000256" key="10">
    <source>
        <dbReference type="ARBA" id="ARBA00023136"/>
    </source>
</evidence>
<dbReference type="InterPro" id="IPR027256">
    <property type="entry name" value="P-typ_ATPase_IB"/>
</dbReference>
<proteinExistence type="inferred from homology"/>
<dbReference type="PROSITE" id="PS01047">
    <property type="entry name" value="HMA_1"/>
    <property type="match status" value="1"/>
</dbReference>
<sequence>MNTIERKPASGIRKTYPVLDMSCAACAVSVESMLKHTAGVQDAGVNYANQTAWVQYDPQIATPESLQKAVQSVGYDLVIDAEDPNAVQEEARQQQYAELKQRTIWSVVLSMPVLVLGMFGMNWPFANYIMLVLTAPVVFWLGRSYFVNAWRQVRHGMANMDTLVSLSTGIAFLFSTFNTLYPQFWLDRGQMPHVYFEAAAVIIAFISLGKLLEERAKSNTGSAIKKLIGMQPQTVRVVAGDVEREIPLAEVQIGHILVVRPGERIAVDGTVVSGSSYVDESLISGEPVPVSKATGDAVFGGTINQKGAFRFEARKVGADTVLARIIRSVQDAQGSKAPVQQLVDRVAGVFVPVVLGVALLTFLGWLLFGPPDTALTTGLLTAVTVLVIACPCALGLATPTAIMVGIGKGAESNILIKDAESLELGNKVDAVVLDKTGTITEGKPTVTDSKWLIGTANTALLESILLALESQSEHPLADAVVAHLTKSGVAQLELDGFESVTGQGVTGQYQGDTYLIGNRRLLTENGARVPANVDKLVDMWESQAKTVVFFASAHQPVLAVFAIADPVRSSARQAIEQLQQQGATTYMLTGDNVRTAAAVAEQVGIQQVQAGVLPAEKASFIQQLQRQGHTVAMVGDGINDAPALAQADVSMAMGRGADIALDVARMTLISTDLTSVPKALTLARKTVRTIRQNLFWAFIYNLIGIPIAAGVLYPAFGFLLSPMIASAAMALSSVSVVSNSLRLRGAKL</sequence>
<evidence type="ECO:0000256" key="9">
    <source>
        <dbReference type="ARBA" id="ARBA00022989"/>
    </source>
</evidence>
<evidence type="ECO:0000256" key="5">
    <source>
        <dbReference type="ARBA" id="ARBA00022723"/>
    </source>
</evidence>
<organism evidence="13 14">
    <name type="scientific">Spirosoma oryzae</name>
    <dbReference type="NCBI Taxonomy" id="1469603"/>
    <lineage>
        <taxon>Bacteria</taxon>
        <taxon>Pseudomonadati</taxon>
        <taxon>Bacteroidota</taxon>
        <taxon>Cytophagia</taxon>
        <taxon>Cytophagales</taxon>
        <taxon>Cytophagaceae</taxon>
        <taxon>Spirosoma</taxon>
    </lineage>
</organism>
<feature type="transmembrane region" description="Helical" evidence="11">
    <location>
        <begin position="719"/>
        <end position="741"/>
    </location>
</feature>
<keyword evidence="10 11" id="KW-0472">Membrane</keyword>
<feature type="transmembrane region" description="Helical" evidence="11">
    <location>
        <begin position="193"/>
        <end position="212"/>
    </location>
</feature>
<comment type="subcellular location">
    <subcellularLocation>
        <location evidence="1">Cell membrane</location>
        <topology evidence="1">Multi-pass membrane protein</topology>
    </subcellularLocation>
</comment>
<dbReference type="Pfam" id="PF00702">
    <property type="entry name" value="Hydrolase"/>
    <property type="match status" value="1"/>
</dbReference>
<dbReference type="Pfam" id="PF00122">
    <property type="entry name" value="E1-E2_ATPase"/>
    <property type="match status" value="1"/>
</dbReference>
<dbReference type="GO" id="GO:0016887">
    <property type="term" value="F:ATP hydrolysis activity"/>
    <property type="evidence" value="ECO:0007669"/>
    <property type="project" value="InterPro"/>
</dbReference>
<dbReference type="GO" id="GO:0055070">
    <property type="term" value="P:copper ion homeostasis"/>
    <property type="evidence" value="ECO:0007669"/>
    <property type="project" value="TreeGrafter"/>
</dbReference>
<dbReference type="PROSITE" id="PS00154">
    <property type="entry name" value="ATPASE_E1_E2"/>
    <property type="match status" value="1"/>
</dbReference>
<feature type="transmembrane region" description="Helical" evidence="11">
    <location>
        <begin position="374"/>
        <end position="397"/>
    </location>
</feature>
<evidence type="ECO:0000256" key="3">
    <source>
        <dbReference type="ARBA" id="ARBA00022475"/>
    </source>
</evidence>
<comment type="similarity">
    <text evidence="2 11">Belongs to the cation transport ATPase (P-type) (TC 3.A.3) family. Type IB subfamily.</text>
</comment>
<keyword evidence="14" id="KW-1185">Reference proteome</keyword>
<dbReference type="Gene3D" id="3.40.50.1000">
    <property type="entry name" value="HAD superfamily/HAD-like"/>
    <property type="match status" value="1"/>
</dbReference>
<dbReference type="AlphaFoldDB" id="A0A2T0TBQ0"/>
<dbReference type="GO" id="GO:0060003">
    <property type="term" value="P:copper ion export"/>
    <property type="evidence" value="ECO:0007669"/>
    <property type="project" value="UniProtKB-ARBA"/>
</dbReference>
<protein>
    <submittedName>
        <fullName evidence="13">Cu2+-exporting ATPase</fullName>
    </submittedName>
</protein>
<feature type="transmembrane region" description="Helical" evidence="11">
    <location>
        <begin position="125"/>
        <end position="142"/>
    </location>
</feature>
<feature type="transmembrane region" description="Helical" evidence="11">
    <location>
        <begin position="163"/>
        <end position="181"/>
    </location>
</feature>
<keyword evidence="9 11" id="KW-1133">Transmembrane helix</keyword>
<dbReference type="GO" id="GO:0043682">
    <property type="term" value="F:P-type divalent copper transporter activity"/>
    <property type="evidence" value="ECO:0007669"/>
    <property type="project" value="TreeGrafter"/>
</dbReference>
<dbReference type="InterPro" id="IPR023214">
    <property type="entry name" value="HAD_sf"/>
</dbReference>
<dbReference type="SUPFAM" id="SSF55008">
    <property type="entry name" value="HMA, heavy metal-associated domain"/>
    <property type="match status" value="1"/>
</dbReference>
<keyword evidence="8" id="KW-1278">Translocase</keyword>
<dbReference type="PROSITE" id="PS01229">
    <property type="entry name" value="COF_2"/>
    <property type="match status" value="1"/>
</dbReference>
<reference evidence="13 14" key="1">
    <citation type="submission" date="2018-03" db="EMBL/GenBank/DDBJ databases">
        <title>Genomic Encyclopedia of Archaeal and Bacterial Type Strains, Phase II (KMG-II): from individual species to whole genera.</title>
        <authorList>
            <person name="Goeker M."/>
        </authorList>
    </citation>
    <scope>NUCLEOTIDE SEQUENCE [LARGE SCALE GENOMIC DNA]</scope>
    <source>
        <strain evidence="13 14">DSM 28354</strain>
    </source>
</reference>
<dbReference type="CDD" id="cd02094">
    <property type="entry name" value="P-type_ATPase_Cu-like"/>
    <property type="match status" value="1"/>
</dbReference>
<keyword evidence="3 11" id="KW-1003">Cell membrane</keyword>
<name>A0A2T0TBQ0_9BACT</name>
<feature type="domain" description="HMA" evidence="12">
    <location>
        <begin position="12"/>
        <end position="78"/>
    </location>
</feature>
<dbReference type="GO" id="GO:0005507">
    <property type="term" value="F:copper ion binding"/>
    <property type="evidence" value="ECO:0007669"/>
    <property type="project" value="TreeGrafter"/>
</dbReference>
<dbReference type="PRINTS" id="PR00943">
    <property type="entry name" value="CUATPASE"/>
</dbReference>
<feature type="transmembrane region" description="Helical" evidence="11">
    <location>
        <begin position="346"/>
        <end position="368"/>
    </location>
</feature>
<dbReference type="PROSITE" id="PS50846">
    <property type="entry name" value="HMA_2"/>
    <property type="match status" value="1"/>
</dbReference>
<keyword evidence="4 11" id="KW-0812">Transmembrane</keyword>
<dbReference type="SFLD" id="SFLDS00003">
    <property type="entry name" value="Haloacid_Dehalogenase"/>
    <property type="match status" value="1"/>
</dbReference>
<dbReference type="RefSeq" id="WP_245882239.1">
    <property type="nucleotide sequence ID" value="NZ_PVTE01000004.1"/>
</dbReference>
<dbReference type="InterPro" id="IPR008250">
    <property type="entry name" value="ATPase_P-typ_transduc_dom_A_sf"/>
</dbReference>
<comment type="caution">
    <text evidence="13">The sequence shown here is derived from an EMBL/GenBank/DDBJ whole genome shotgun (WGS) entry which is preliminary data.</text>
</comment>
<keyword evidence="6 11" id="KW-0547">Nucleotide-binding</keyword>
<dbReference type="InterPro" id="IPR006121">
    <property type="entry name" value="HMA_dom"/>
</dbReference>
<dbReference type="CDD" id="cd00371">
    <property type="entry name" value="HMA"/>
    <property type="match status" value="1"/>
</dbReference>
<evidence type="ECO:0000256" key="11">
    <source>
        <dbReference type="RuleBase" id="RU362081"/>
    </source>
</evidence>
<dbReference type="PANTHER" id="PTHR43520">
    <property type="entry name" value="ATP7, ISOFORM B"/>
    <property type="match status" value="1"/>
</dbReference>
<dbReference type="EMBL" id="PVTE01000004">
    <property type="protein sequence ID" value="PRY43093.1"/>
    <property type="molecule type" value="Genomic_DNA"/>
</dbReference>
<dbReference type="InterPro" id="IPR023298">
    <property type="entry name" value="ATPase_P-typ_TM_dom_sf"/>
</dbReference>
<dbReference type="Gene3D" id="2.70.150.10">
    <property type="entry name" value="Calcium-transporting ATPase, cytoplasmic transduction domain A"/>
    <property type="match status" value="1"/>
</dbReference>